<evidence type="ECO:0000313" key="3">
    <source>
        <dbReference type="Proteomes" id="UP001317532"/>
    </source>
</evidence>
<evidence type="ECO:0000256" key="1">
    <source>
        <dbReference type="SAM" id="MobiDB-lite"/>
    </source>
</evidence>
<accession>A0AAN2CAH7</accession>
<dbReference type="AlphaFoldDB" id="A0AAN2CAH7"/>
<dbReference type="KEGG" id="vab:WPS_22190"/>
<proteinExistence type="predicted"/>
<organism evidence="2 3">
    <name type="scientific">Vulcanimicrobium alpinum</name>
    <dbReference type="NCBI Taxonomy" id="3016050"/>
    <lineage>
        <taxon>Bacteria</taxon>
        <taxon>Bacillati</taxon>
        <taxon>Vulcanimicrobiota</taxon>
        <taxon>Vulcanimicrobiia</taxon>
        <taxon>Vulcanimicrobiales</taxon>
        <taxon>Vulcanimicrobiaceae</taxon>
        <taxon>Vulcanimicrobium</taxon>
    </lineage>
</organism>
<reference evidence="2 3" key="1">
    <citation type="journal article" date="2022" name="ISME Commun">
        <title>Vulcanimicrobium alpinus gen. nov. sp. nov., the first cultivated representative of the candidate phylum 'Eremiobacterota', is a metabolically versatile aerobic anoxygenic phototroph.</title>
        <authorList>
            <person name="Yabe S."/>
            <person name="Muto K."/>
            <person name="Abe K."/>
            <person name="Yokota A."/>
            <person name="Staudigel H."/>
            <person name="Tebo B.M."/>
        </authorList>
    </citation>
    <scope>NUCLEOTIDE SEQUENCE [LARGE SCALE GENOMIC DNA]</scope>
    <source>
        <strain evidence="2 3">WC8-2</strain>
    </source>
</reference>
<sequence>MRDGDEHRAFLIRQAEDWLAVLVRWSDQCGDDDERALAERAVRLQEERIAKLRGAGQPADPTEHRRAGTSGKTPQRGAR</sequence>
<dbReference type="EMBL" id="AP025523">
    <property type="protein sequence ID" value="BDE06943.1"/>
    <property type="molecule type" value="Genomic_DNA"/>
</dbReference>
<evidence type="ECO:0000313" key="2">
    <source>
        <dbReference type="EMBL" id="BDE06943.1"/>
    </source>
</evidence>
<protein>
    <submittedName>
        <fullName evidence="2">Uncharacterized protein</fullName>
    </submittedName>
</protein>
<name>A0AAN2CAH7_UNVUL</name>
<feature type="region of interest" description="Disordered" evidence="1">
    <location>
        <begin position="51"/>
        <end position="79"/>
    </location>
</feature>
<dbReference type="Proteomes" id="UP001317532">
    <property type="component" value="Chromosome"/>
</dbReference>
<keyword evidence="3" id="KW-1185">Reference proteome</keyword>
<gene>
    <name evidence="2" type="ORF">WPS_22190</name>
</gene>